<organism evidence="1 2">
    <name type="scientific">Butyricimonas faecalis</name>
    <dbReference type="NCBI Taxonomy" id="2093856"/>
    <lineage>
        <taxon>Bacteria</taxon>
        <taxon>Pseudomonadati</taxon>
        <taxon>Bacteroidota</taxon>
        <taxon>Bacteroidia</taxon>
        <taxon>Bacteroidales</taxon>
        <taxon>Odoribacteraceae</taxon>
        <taxon>Butyricimonas</taxon>
    </lineage>
</organism>
<evidence type="ECO:0000313" key="2">
    <source>
        <dbReference type="Proteomes" id="UP000270673"/>
    </source>
</evidence>
<sequence>MDYIEVYHGGYCQVEFPEIIIGKYAKDFGGGFYCTELKEQAARWARRYDNPVISIFRFEIDYGLKILHFTEMTEEWLDFIVNCRNGVKHNYDIVIGAMANDQIYNYISDFVQGIITREQFWALAKFKHPTHQINFCTPDALKCLTFLKFEELKNDWTRKERV</sequence>
<accession>A0A3S9VV29</accession>
<reference evidence="1 2" key="1">
    <citation type="submission" date="2018-10" db="EMBL/GenBank/DDBJ databases">
        <title>Butyricimonas faecalis sp. nov., isolated from human faeces and emended description of the genus Butyricimonas.</title>
        <authorList>
            <person name="Le Roy T."/>
            <person name="Van der Smissen P."/>
            <person name="Paquot A."/>
            <person name="Delzenne N."/>
            <person name="Muccioli G."/>
            <person name="Collet J.-F."/>
            <person name="Cani P.D."/>
        </authorList>
    </citation>
    <scope>NUCLEOTIDE SEQUENCE [LARGE SCALE GENOMIC DNA]</scope>
    <source>
        <strain evidence="1 2">H184</strain>
    </source>
</reference>
<dbReference type="Proteomes" id="UP000270673">
    <property type="component" value="Chromosome"/>
</dbReference>
<name>A0A3S9VV29_9BACT</name>
<dbReference type="EMBL" id="CP032819">
    <property type="protein sequence ID" value="AZS30416.1"/>
    <property type="molecule type" value="Genomic_DNA"/>
</dbReference>
<dbReference type="AlphaFoldDB" id="A0A3S9VV29"/>
<protein>
    <submittedName>
        <fullName evidence="1">DUF3990 domain-containing protein</fullName>
    </submittedName>
</protein>
<dbReference type="KEGG" id="buy:D8S85_13240"/>
<proteinExistence type="predicted"/>
<gene>
    <name evidence="1" type="ORF">D8S85_13240</name>
</gene>
<dbReference type="RefSeq" id="WP_106481069.1">
    <property type="nucleotide sequence ID" value="NZ_CP032819.1"/>
</dbReference>
<evidence type="ECO:0000313" key="1">
    <source>
        <dbReference type="EMBL" id="AZS30416.1"/>
    </source>
</evidence>
<keyword evidence="2" id="KW-1185">Reference proteome</keyword>
<dbReference type="OrthoDB" id="9813772at2"/>
<dbReference type="Pfam" id="PF13151">
    <property type="entry name" value="DUF3990"/>
    <property type="match status" value="1"/>
</dbReference>
<dbReference type="InterPro" id="IPR025051">
    <property type="entry name" value="DUF3990"/>
</dbReference>